<reference evidence="1 2" key="1">
    <citation type="journal article" date="2015" name="Nature">
        <title>rRNA introns, odd ribosomes, and small enigmatic genomes across a large radiation of phyla.</title>
        <authorList>
            <person name="Brown C.T."/>
            <person name="Hug L.A."/>
            <person name="Thomas B.C."/>
            <person name="Sharon I."/>
            <person name="Castelle C.J."/>
            <person name="Singh A."/>
            <person name="Wilkins M.J."/>
            <person name="Williams K.H."/>
            <person name="Banfield J.F."/>
        </authorList>
    </citation>
    <scope>NUCLEOTIDE SEQUENCE [LARGE SCALE GENOMIC DNA]</scope>
</reference>
<protein>
    <submittedName>
        <fullName evidence="1">Uncharacterized protein</fullName>
    </submittedName>
</protein>
<accession>A0A0G0XKP9</accession>
<evidence type="ECO:0000313" key="2">
    <source>
        <dbReference type="Proteomes" id="UP000034256"/>
    </source>
</evidence>
<comment type="caution">
    <text evidence="1">The sequence shown here is derived from an EMBL/GenBank/DDBJ whole genome shotgun (WGS) entry which is preliminary data.</text>
</comment>
<gene>
    <name evidence="1" type="ORF">UU85_C0003G0052</name>
</gene>
<organism evidence="1 2">
    <name type="scientific">Candidatus Wolfebacteria bacterium GW2011_GWA2_42_10</name>
    <dbReference type="NCBI Taxonomy" id="1619004"/>
    <lineage>
        <taxon>Bacteria</taxon>
        <taxon>Candidatus Wolfeibacteriota</taxon>
    </lineage>
</organism>
<dbReference type="AlphaFoldDB" id="A0A0G0XKP9"/>
<sequence length="64" mass="7724">MAYDNQGFQRQMYQGDWKCSKCQGDIKELPFQPDPSRLDQLLCRECHRERRQSFGGGRDRFPRR</sequence>
<name>A0A0G0XKP9_9BACT</name>
<dbReference type="Proteomes" id="UP000034256">
    <property type="component" value="Unassembled WGS sequence"/>
</dbReference>
<proteinExistence type="predicted"/>
<dbReference type="EMBL" id="LCCF01000003">
    <property type="protein sequence ID" value="KKS25479.1"/>
    <property type="molecule type" value="Genomic_DNA"/>
</dbReference>
<evidence type="ECO:0000313" key="1">
    <source>
        <dbReference type="EMBL" id="KKS25479.1"/>
    </source>
</evidence>